<evidence type="ECO:0000256" key="4">
    <source>
        <dbReference type="ARBA" id="ARBA00023002"/>
    </source>
</evidence>
<dbReference type="HOGENOM" id="CLU_031468_10_2_1"/>
<dbReference type="Pfam" id="PF02558">
    <property type="entry name" value="ApbA"/>
    <property type="match status" value="1"/>
</dbReference>
<dbReference type="InterPro" id="IPR013328">
    <property type="entry name" value="6PGD_dom2"/>
</dbReference>
<dbReference type="InterPro" id="IPR008927">
    <property type="entry name" value="6-PGluconate_DH-like_C_sf"/>
</dbReference>
<dbReference type="InterPro" id="IPR050838">
    <property type="entry name" value="Ketopantoate_reductase"/>
</dbReference>
<keyword evidence="9" id="KW-1185">Reference proteome</keyword>
<dbReference type="Gene3D" id="3.40.50.720">
    <property type="entry name" value="NAD(P)-binding Rossmann-like Domain"/>
    <property type="match status" value="1"/>
</dbReference>
<feature type="domain" description="Ketopantoate reductase N-terminal" evidence="6">
    <location>
        <begin position="4"/>
        <end position="167"/>
    </location>
</feature>
<sequence length="355" mass="38933">MVKVYLLGAGCIGSLVANEVIHASKGSLEIVSLLRTQAKVDQFIANGCKITIDRLYSGEISTSILSGAQLSTLPPASHIDYLMVSVKTPATVASLRGLLPAISPKTKILLIQNGMGVVEELYRRLWPDPITRPTIFQAVIGHGVYQDPKATDPFRFSQAGSGQVKVALVPRELGNVDGKDTSVSPQFAEDPVIQSLVAAPELSTSLHSYPQFVLLQVRKFLLNSCINPTGSILDCLNGEMDPLDETRDLFRSIIAESIEVLLQARPFLKETPGIEEAFDLEQALEYVVEYGMVLNKQNSCSMRQDCLNLKEIEIDYINGFIVTLAEELGRSAPVNRTMTYLAKNRLALNKLRVKS</sequence>
<dbReference type="GO" id="GO:0015940">
    <property type="term" value="P:pantothenate biosynthetic process"/>
    <property type="evidence" value="ECO:0007669"/>
    <property type="project" value="InterPro"/>
</dbReference>
<keyword evidence="3" id="KW-0521">NADP</keyword>
<accession>W6MIK9</accession>
<evidence type="ECO:0000256" key="1">
    <source>
        <dbReference type="ARBA" id="ARBA00007870"/>
    </source>
</evidence>
<dbReference type="Pfam" id="PF08546">
    <property type="entry name" value="ApbA_C"/>
    <property type="match status" value="1"/>
</dbReference>
<dbReference type="PANTHER" id="PTHR43765">
    <property type="entry name" value="2-DEHYDROPANTOATE 2-REDUCTASE-RELATED"/>
    <property type="match status" value="1"/>
</dbReference>
<dbReference type="NCBIfam" id="TIGR00745">
    <property type="entry name" value="apbA_panE"/>
    <property type="match status" value="1"/>
</dbReference>
<proteinExistence type="inferred from homology"/>
<evidence type="ECO:0000256" key="3">
    <source>
        <dbReference type="ARBA" id="ARBA00022857"/>
    </source>
</evidence>
<dbReference type="AlphaFoldDB" id="W6MIK9"/>
<keyword evidence="4" id="KW-0560">Oxidoreductase</keyword>
<reference evidence="8" key="2">
    <citation type="submission" date="2014-02" db="EMBL/GenBank/DDBJ databases">
        <title>Complete DNA sequence of /Kuraishia capsulata/ illustrates novel genomic features among budding yeasts (/Saccharomycotina/).</title>
        <authorList>
            <person name="Morales L."/>
            <person name="Noel B."/>
            <person name="Porcel B."/>
            <person name="Marcet-Houben M."/>
            <person name="Hullo M-F."/>
            <person name="Sacerdot C."/>
            <person name="Tekaia F."/>
            <person name="Leh-Louis V."/>
            <person name="Despons L."/>
            <person name="Khanna V."/>
            <person name="Aury J-M."/>
            <person name="Barbe V."/>
            <person name="Couloux A."/>
            <person name="Labadie K."/>
            <person name="Pelletier E."/>
            <person name="Souciet J-L."/>
            <person name="Boekhout T."/>
            <person name="Gabaldon T."/>
            <person name="Wincker P."/>
            <person name="Dujon B."/>
        </authorList>
    </citation>
    <scope>NUCLEOTIDE SEQUENCE</scope>
    <source>
        <strain evidence="8">CBS 1993</strain>
    </source>
</reference>
<evidence type="ECO:0000259" key="7">
    <source>
        <dbReference type="Pfam" id="PF08546"/>
    </source>
</evidence>
<protein>
    <recommendedName>
        <fullName evidence="2">2-dehydropantoate 2-reductase</fullName>
        <ecNumber evidence="2">1.1.1.169</ecNumber>
    </recommendedName>
    <alternativeName>
        <fullName evidence="5">Ketopantoate reductase</fullName>
    </alternativeName>
</protein>
<dbReference type="Gene3D" id="1.10.1040.10">
    <property type="entry name" value="N-(1-d-carboxylethyl)-l-norvaline Dehydrogenase, domain 2"/>
    <property type="match status" value="1"/>
</dbReference>
<dbReference type="STRING" id="1382522.W6MIK9"/>
<evidence type="ECO:0000313" key="9">
    <source>
        <dbReference type="Proteomes" id="UP000019384"/>
    </source>
</evidence>
<name>W6MIK9_9ASCO</name>
<organism evidence="8 9">
    <name type="scientific">Kuraishia capsulata CBS 1993</name>
    <dbReference type="NCBI Taxonomy" id="1382522"/>
    <lineage>
        <taxon>Eukaryota</taxon>
        <taxon>Fungi</taxon>
        <taxon>Dikarya</taxon>
        <taxon>Ascomycota</taxon>
        <taxon>Saccharomycotina</taxon>
        <taxon>Pichiomycetes</taxon>
        <taxon>Pichiales</taxon>
        <taxon>Pichiaceae</taxon>
        <taxon>Kuraishia</taxon>
    </lineage>
</organism>
<dbReference type="SUPFAM" id="SSF48179">
    <property type="entry name" value="6-phosphogluconate dehydrogenase C-terminal domain-like"/>
    <property type="match status" value="1"/>
</dbReference>
<dbReference type="SUPFAM" id="SSF51735">
    <property type="entry name" value="NAD(P)-binding Rossmann-fold domains"/>
    <property type="match status" value="1"/>
</dbReference>
<dbReference type="GO" id="GO:0050661">
    <property type="term" value="F:NADP binding"/>
    <property type="evidence" value="ECO:0007669"/>
    <property type="project" value="TreeGrafter"/>
</dbReference>
<gene>
    <name evidence="8" type="ORF">KUCA_T00001957001</name>
</gene>
<dbReference type="Proteomes" id="UP000019384">
    <property type="component" value="Unassembled WGS sequence"/>
</dbReference>
<reference evidence="8" key="1">
    <citation type="submission" date="2013-12" db="EMBL/GenBank/DDBJ databases">
        <authorList>
            <person name="Genoscope - CEA"/>
        </authorList>
    </citation>
    <scope>NUCLEOTIDE SEQUENCE</scope>
    <source>
        <strain evidence="8">CBS 1993</strain>
    </source>
</reference>
<dbReference type="InterPro" id="IPR013332">
    <property type="entry name" value="KPR_N"/>
</dbReference>
<dbReference type="InterPro" id="IPR013752">
    <property type="entry name" value="KPA_reductase"/>
</dbReference>
<dbReference type="OrthoDB" id="73846at2759"/>
<comment type="similarity">
    <text evidence="1">Belongs to the ketopantoate reductase family.</text>
</comment>
<dbReference type="GO" id="GO:0005739">
    <property type="term" value="C:mitochondrion"/>
    <property type="evidence" value="ECO:0007669"/>
    <property type="project" value="TreeGrafter"/>
</dbReference>
<evidence type="ECO:0000313" key="8">
    <source>
        <dbReference type="EMBL" id="CDK25986.1"/>
    </source>
</evidence>
<dbReference type="RefSeq" id="XP_022457996.1">
    <property type="nucleotide sequence ID" value="XM_022604190.1"/>
</dbReference>
<dbReference type="InterPro" id="IPR036291">
    <property type="entry name" value="NAD(P)-bd_dom_sf"/>
</dbReference>
<dbReference type="InterPro" id="IPR003710">
    <property type="entry name" value="ApbA"/>
</dbReference>
<evidence type="ECO:0000256" key="2">
    <source>
        <dbReference type="ARBA" id="ARBA00013014"/>
    </source>
</evidence>
<dbReference type="EMBL" id="HG793126">
    <property type="protein sequence ID" value="CDK25986.1"/>
    <property type="molecule type" value="Genomic_DNA"/>
</dbReference>
<dbReference type="GeneID" id="34519384"/>
<feature type="domain" description="Ketopantoate reductase C-terminal" evidence="7">
    <location>
        <begin position="214"/>
        <end position="344"/>
    </location>
</feature>
<dbReference type="EC" id="1.1.1.169" evidence="2"/>
<evidence type="ECO:0000259" key="6">
    <source>
        <dbReference type="Pfam" id="PF02558"/>
    </source>
</evidence>
<evidence type="ECO:0000256" key="5">
    <source>
        <dbReference type="ARBA" id="ARBA00032024"/>
    </source>
</evidence>
<dbReference type="GO" id="GO:0008677">
    <property type="term" value="F:2-dehydropantoate 2-reductase activity"/>
    <property type="evidence" value="ECO:0007669"/>
    <property type="project" value="UniProtKB-EC"/>
</dbReference>
<dbReference type="PANTHER" id="PTHR43765:SF2">
    <property type="entry name" value="2-DEHYDROPANTOATE 2-REDUCTASE"/>
    <property type="match status" value="1"/>
</dbReference>